<keyword evidence="5 9" id="KW-0812">Transmembrane</keyword>
<dbReference type="GO" id="GO:0015297">
    <property type="term" value="F:antiporter activity"/>
    <property type="evidence" value="ECO:0007669"/>
    <property type="project" value="UniProtKB-KW"/>
</dbReference>
<dbReference type="EMBL" id="WNBM01000010">
    <property type="protein sequence ID" value="MTT76622.1"/>
    <property type="molecule type" value="Genomic_DNA"/>
</dbReference>
<dbReference type="PANTHER" id="PTHR33451">
    <property type="entry name" value="MALATE-2H(+)/NA(+)-LACTATE ANTIPORTER"/>
    <property type="match status" value="1"/>
</dbReference>
<keyword evidence="13" id="KW-1185">Reference proteome</keyword>
<organism evidence="11 14">
    <name type="scientific">Phascolarctobacterium faecium</name>
    <dbReference type="NCBI Taxonomy" id="33025"/>
    <lineage>
        <taxon>Bacteria</taxon>
        <taxon>Bacillati</taxon>
        <taxon>Bacillota</taxon>
        <taxon>Negativicutes</taxon>
        <taxon>Acidaminococcales</taxon>
        <taxon>Acidaminococcaceae</taxon>
        <taxon>Phascolarctobacterium</taxon>
    </lineage>
</organism>
<evidence type="ECO:0000313" key="14">
    <source>
        <dbReference type="Proteomes" id="UP000484547"/>
    </source>
</evidence>
<comment type="subcellular location">
    <subcellularLocation>
        <location evidence="1">Cell membrane</location>
        <topology evidence="1">Multi-pass membrane protein</topology>
    </subcellularLocation>
</comment>
<name>A0A7X3BVX3_9FIRM</name>
<feature type="transmembrane region" description="Helical" evidence="9">
    <location>
        <begin position="6"/>
        <end position="39"/>
    </location>
</feature>
<evidence type="ECO:0000256" key="4">
    <source>
        <dbReference type="ARBA" id="ARBA00022475"/>
    </source>
</evidence>
<evidence type="ECO:0000313" key="11">
    <source>
        <dbReference type="EMBL" id="MTT76622.1"/>
    </source>
</evidence>
<feature type="domain" description="Na+/H+ antiporter NhaC-like C-terminal" evidence="10">
    <location>
        <begin position="148"/>
        <end position="417"/>
    </location>
</feature>
<evidence type="ECO:0000256" key="6">
    <source>
        <dbReference type="ARBA" id="ARBA00022989"/>
    </source>
</evidence>
<evidence type="ECO:0000313" key="13">
    <source>
        <dbReference type="Proteomes" id="UP000443070"/>
    </source>
</evidence>
<feature type="transmembrane region" description="Helical" evidence="9">
    <location>
        <begin position="60"/>
        <end position="86"/>
    </location>
</feature>
<feature type="transmembrane region" description="Helical" evidence="9">
    <location>
        <begin position="92"/>
        <end position="112"/>
    </location>
</feature>
<evidence type="ECO:0000256" key="9">
    <source>
        <dbReference type="SAM" id="Phobius"/>
    </source>
</evidence>
<dbReference type="Pfam" id="PF03553">
    <property type="entry name" value="Na_H_antiporter"/>
    <property type="match status" value="1"/>
</dbReference>
<evidence type="ECO:0000256" key="1">
    <source>
        <dbReference type="ARBA" id="ARBA00004651"/>
    </source>
</evidence>
<accession>A0A7X3BVX3</accession>
<reference evidence="13 14" key="1">
    <citation type="journal article" date="2019" name="Nat. Med.">
        <title>A library of human gut bacterial isolates paired with longitudinal multiomics data enables mechanistic microbiome research.</title>
        <authorList>
            <person name="Poyet M."/>
            <person name="Groussin M."/>
            <person name="Gibbons S.M."/>
            <person name="Avila-Pacheco J."/>
            <person name="Jiang X."/>
            <person name="Kearney S.M."/>
            <person name="Perrotta A.R."/>
            <person name="Berdy B."/>
            <person name="Zhao S."/>
            <person name="Lieberman T.D."/>
            <person name="Swanson P.K."/>
            <person name="Smith M."/>
            <person name="Roesemann S."/>
            <person name="Alexander J.E."/>
            <person name="Rich S.A."/>
            <person name="Livny J."/>
            <person name="Vlamakis H."/>
            <person name="Clish C."/>
            <person name="Bullock K."/>
            <person name="Deik A."/>
            <person name="Scott J."/>
            <person name="Pierce K.A."/>
            <person name="Xavier R.J."/>
            <person name="Alm E.J."/>
        </authorList>
    </citation>
    <scope>NUCLEOTIDE SEQUENCE [LARGE SCALE GENOMIC DNA]</scope>
    <source>
        <strain evidence="11 14">BIOML-A13</strain>
        <strain evidence="12 13">BIOML-A3</strain>
    </source>
</reference>
<dbReference type="Proteomes" id="UP000443070">
    <property type="component" value="Unassembled WGS sequence"/>
</dbReference>
<dbReference type="PANTHER" id="PTHR33451:SF3">
    <property type="entry name" value="MALATE-2H(+)_NA(+)-LACTATE ANTIPORTER"/>
    <property type="match status" value="1"/>
</dbReference>
<sequence>MEAIIIVIFSFILLSCLLAGYSILWALLFGYLMFFGYALRQGHTPLQVLTMSGRGIRTIKNILFIFILIGMITAVWRACGTIPFIIYHMSGLLIPSVFILIVFLLCCFVSLLTGTSFGTAATIGIICMSIAKANGIDPTFTGGAILSGIYFGDRCSPMSTSALLISELTQTDIYCNIKNMFKSALLPFSVTCLLYALLGFSGTGNAGTADLYALFPQNFDLHWTTTIPALLIIVLSLCKVKVRLTMTASIITGSLLCLFLQDITPAQLGSIMFYGFYPADQQLPQILSGGGIISMFTVSVIIILSSAYAGIFEATGFLNTTQARLAQLGEKITPYGSILLTATITSMATCNQTLSSILTYQLHKDSADNMQQLALDLENSTILVAALIPWSIACAVPLATVGAGSASILFAFYLYLLPLYNLWRPYKVTPV</sequence>
<dbReference type="InterPro" id="IPR018461">
    <property type="entry name" value="Na/H_Antiport_NhaC-like_C"/>
</dbReference>
<feature type="transmembrane region" description="Helical" evidence="9">
    <location>
        <begin position="250"/>
        <end position="274"/>
    </location>
</feature>
<keyword evidence="2" id="KW-0813">Transport</keyword>
<dbReference type="EMBL" id="WNBW01000011">
    <property type="protein sequence ID" value="MTU04753.1"/>
    <property type="molecule type" value="Genomic_DNA"/>
</dbReference>
<evidence type="ECO:0000259" key="10">
    <source>
        <dbReference type="Pfam" id="PF03553"/>
    </source>
</evidence>
<evidence type="ECO:0000256" key="5">
    <source>
        <dbReference type="ARBA" id="ARBA00022692"/>
    </source>
</evidence>
<proteinExistence type="inferred from homology"/>
<evidence type="ECO:0000313" key="12">
    <source>
        <dbReference type="EMBL" id="MTU04753.1"/>
    </source>
</evidence>
<comment type="caution">
    <text evidence="11">The sequence shown here is derived from an EMBL/GenBank/DDBJ whole genome shotgun (WGS) entry which is preliminary data.</text>
</comment>
<dbReference type="GO" id="GO:0005886">
    <property type="term" value="C:plasma membrane"/>
    <property type="evidence" value="ECO:0007669"/>
    <property type="project" value="UniProtKB-SubCell"/>
</dbReference>
<evidence type="ECO:0000256" key="7">
    <source>
        <dbReference type="ARBA" id="ARBA00023136"/>
    </source>
</evidence>
<dbReference type="Proteomes" id="UP000484547">
    <property type="component" value="Unassembled WGS sequence"/>
</dbReference>
<comment type="similarity">
    <text evidence="8">Belongs to the NhaC Na(+)/H(+) (TC 2.A.35) antiporter family.</text>
</comment>
<feature type="transmembrane region" description="Helical" evidence="9">
    <location>
        <begin position="221"/>
        <end position="238"/>
    </location>
</feature>
<keyword evidence="3" id="KW-0050">Antiport</keyword>
<keyword evidence="7 9" id="KW-0472">Membrane</keyword>
<evidence type="ECO:0000256" key="3">
    <source>
        <dbReference type="ARBA" id="ARBA00022449"/>
    </source>
</evidence>
<feature type="transmembrane region" description="Helical" evidence="9">
    <location>
        <begin position="286"/>
        <end position="311"/>
    </location>
</feature>
<protein>
    <submittedName>
        <fullName evidence="11">Sodium:proton antiporter</fullName>
    </submittedName>
</protein>
<keyword evidence="6 9" id="KW-1133">Transmembrane helix</keyword>
<dbReference type="InterPro" id="IPR052180">
    <property type="entry name" value="NhaC_Na-H+_Antiporter"/>
</dbReference>
<evidence type="ECO:0000256" key="2">
    <source>
        <dbReference type="ARBA" id="ARBA00022448"/>
    </source>
</evidence>
<feature type="transmembrane region" description="Helical" evidence="9">
    <location>
        <begin position="382"/>
        <end position="415"/>
    </location>
</feature>
<keyword evidence="4" id="KW-1003">Cell membrane</keyword>
<gene>
    <name evidence="11" type="ORF">GMD11_10145</name>
    <name evidence="12" type="ORF">GMD18_10135</name>
</gene>
<feature type="transmembrane region" description="Helical" evidence="9">
    <location>
        <begin position="184"/>
        <end position="201"/>
    </location>
</feature>
<dbReference type="RefSeq" id="WP_155164248.1">
    <property type="nucleotide sequence ID" value="NZ_WNBG01000011.1"/>
</dbReference>
<dbReference type="OrthoDB" id="9762978at2"/>
<dbReference type="AlphaFoldDB" id="A0A7X3BVX3"/>
<evidence type="ECO:0000256" key="8">
    <source>
        <dbReference type="ARBA" id="ARBA00038435"/>
    </source>
</evidence>